<dbReference type="InterPro" id="IPR013094">
    <property type="entry name" value="AB_hydrolase_3"/>
</dbReference>
<dbReference type="Pfam" id="PF07859">
    <property type="entry name" value="Abhydrolase_3"/>
    <property type="match status" value="1"/>
</dbReference>
<proteinExistence type="predicted"/>
<dbReference type="PANTHER" id="PTHR48081">
    <property type="entry name" value="AB HYDROLASE SUPERFAMILY PROTEIN C4A8.06C"/>
    <property type="match status" value="1"/>
</dbReference>
<dbReference type="InterPro" id="IPR029058">
    <property type="entry name" value="AB_hydrolase_fold"/>
</dbReference>
<name>D1NUN3_9BIFI</name>
<feature type="domain" description="Alpha/beta hydrolase fold-3" evidence="4">
    <location>
        <begin position="165"/>
        <end position="387"/>
    </location>
</feature>
<dbReference type="GO" id="GO:0016787">
    <property type="term" value="F:hydrolase activity"/>
    <property type="evidence" value="ECO:0007669"/>
    <property type="project" value="UniProtKB-KW"/>
</dbReference>
<feature type="coiled-coil region" evidence="2">
    <location>
        <begin position="419"/>
        <end position="457"/>
    </location>
</feature>
<dbReference type="Proteomes" id="UP000003656">
    <property type="component" value="Unassembled WGS sequence"/>
</dbReference>
<evidence type="ECO:0000256" key="3">
    <source>
        <dbReference type="SAM" id="MobiDB-lite"/>
    </source>
</evidence>
<dbReference type="STRING" id="561180.BIFGAL_03559"/>
<dbReference type="InterPro" id="IPR050300">
    <property type="entry name" value="GDXG_lipolytic_enzyme"/>
</dbReference>
<evidence type="ECO:0000313" key="6">
    <source>
        <dbReference type="Proteomes" id="UP000003656"/>
    </source>
</evidence>
<dbReference type="eggNOG" id="COG0657">
    <property type="taxonomic scope" value="Bacteria"/>
</dbReference>
<protein>
    <submittedName>
        <fullName evidence="5">Hydrolase, alpha/beta domain protein</fullName>
    </submittedName>
</protein>
<dbReference type="PANTHER" id="PTHR48081:SF8">
    <property type="entry name" value="ALPHA_BETA HYDROLASE FOLD-3 DOMAIN-CONTAINING PROTEIN-RELATED"/>
    <property type="match status" value="1"/>
</dbReference>
<feature type="coiled-coil region" evidence="2">
    <location>
        <begin position="85"/>
        <end position="112"/>
    </location>
</feature>
<gene>
    <name evidence="5" type="ORF">BIFGAL_03559</name>
</gene>
<comment type="caution">
    <text evidence="5">The sequence shown here is derived from an EMBL/GenBank/DDBJ whole genome shotgun (WGS) entry which is preliminary data.</text>
</comment>
<keyword evidence="1 5" id="KW-0378">Hydrolase</keyword>
<dbReference type="EMBL" id="ABXB03000003">
    <property type="protein sequence ID" value="EFA22534.1"/>
    <property type="molecule type" value="Genomic_DNA"/>
</dbReference>
<feature type="region of interest" description="Disordered" evidence="3">
    <location>
        <begin position="504"/>
        <end position="545"/>
    </location>
</feature>
<dbReference type="SUPFAM" id="SSF53474">
    <property type="entry name" value="alpha/beta-Hydrolases"/>
    <property type="match status" value="1"/>
</dbReference>
<accession>D1NUN3</accession>
<evidence type="ECO:0000313" key="5">
    <source>
        <dbReference type="EMBL" id="EFA22534.1"/>
    </source>
</evidence>
<evidence type="ECO:0000256" key="1">
    <source>
        <dbReference type="ARBA" id="ARBA00022801"/>
    </source>
</evidence>
<organism evidence="5 6">
    <name type="scientific">Bifidobacterium gallicum DSM 20093 = LMG 11596</name>
    <dbReference type="NCBI Taxonomy" id="561180"/>
    <lineage>
        <taxon>Bacteria</taxon>
        <taxon>Bacillati</taxon>
        <taxon>Actinomycetota</taxon>
        <taxon>Actinomycetes</taxon>
        <taxon>Bifidobacteriales</taxon>
        <taxon>Bifidobacteriaceae</taxon>
        <taxon>Bifidobacterium</taxon>
    </lineage>
</organism>
<evidence type="ECO:0000256" key="2">
    <source>
        <dbReference type="SAM" id="Coils"/>
    </source>
</evidence>
<evidence type="ECO:0000259" key="4">
    <source>
        <dbReference type="Pfam" id="PF07859"/>
    </source>
</evidence>
<dbReference type="AlphaFoldDB" id="D1NUN3"/>
<dbReference type="Gene3D" id="3.40.50.1820">
    <property type="entry name" value="alpha/beta hydrolase"/>
    <property type="match status" value="1"/>
</dbReference>
<sequence length="545" mass="60270">MAAGTVEGGTMPINKAIYAAISHLMPNAKHTYRLQRVMEDVGAKMERGLAHICDSQDISITLNDGYDLQLRVFTPLISKNEYRWSQDLQADKKTLKENAKKLKEARKIRLREDEEALRIDEAQAKDEHKHGETLEARESDNEAKILRDVIAMERAGQPIDLQGTILFMHGGGWATGSAELYTDACANLALQTQRRVISIDYRRAPDHRYPTPVEDCYQAAVALYQGTMPIPAVPDHPEVSQHIDPDDIVLFGDSAGGNLAVAITLMGRDRGTFQVKQLMALYPCLNNDYNPATSPYDSVRENGRDYLLTARDMMDYLEMYRSNIPDLLDPYFAPLNEQHLEHMPRTLIISAEYCPLRDEDEHFAHLLQDAGNDVQCYRMRDGVHGYFLYPRISPLVSRTYKVIDHFLDGVPFSTMETDKEAKASAKQAAKEEAQQAREAAKQAAQQEAELIERAEGAAIIGTATGATAGVNEAGVNEAGITQADLTKTGATSRDVTDAIESAVRATTASGVTPADTTEGIDATDESAASHAKEQDQEWQIILGTD</sequence>
<keyword evidence="2" id="KW-0175">Coiled coil</keyword>
<reference evidence="5 6" key="1">
    <citation type="submission" date="2009-11" db="EMBL/GenBank/DDBJ databases">
        <authorList>
            <person name="Weinstock G."/>
            <person name="Sodergren E."/>
            <person name="Clifton S."/>
            <person name="Fulton L."/>
            <person name="Fulton B."/>
            <person name="Courtney L."/>
            <person name="Fronick C."/>
            <person name="Harrison M."/>
            <person name="Strong C."/>
            <person name="Farmer C."/>
            <person name="Delahaunty K."/>
            <person name="Markovic C."/>
            <person name="Hall O."/>
            <person name="Minx P."/>
            <person name="Tomlinson C."/>
            <person name="Mitreva M."/>
            <person name="Nelson J."/>
            <person name="Hou S."/>
            <person name="Wollam A."/>
            <person name="Pepin K.H."/>
            <person name="Johnson M."/>
            <person name="Bhonagiri V."/>
            <person name="Nash W.E."/>
            <person name="Warren W."/>
            <person name="Chinwalla A."/>
            <person name="Mardis E.R."/>
            <person name="Wilson R.K."/>
        </authorList>
    </citation>
    <scope>NUCLEOTIDE SEQUENCE [LARGE SCALE GENOMIC DNA]</scope>
    <source>
        <strain evidence="5 6">DSM 20093</strain>
    </source>
</reference>